<accession>A0ABS2UCS1</accession>
<gene>
    <name evidence="2" type="ORF">JWG45_13545</name>
</gene>
<comment type="caution">
    <text evidence="2">The sequence shown here is derived from an EMBL/GenBank/DDBJ whole genome shotgun (WGS) entry which is preliminary data.</text>
</comment>
<feature type="domain" description="DUF4145" evidence="1">
    <location>
        <begin position="108"/>
        <end position="180"/>
    </location>
</feature>
<dbReference type="InterPro" id="IPR025285">
    <property type="entry name" value="DUF4145"/>
</dbReference>
<proteinExistence type="predicted"/>
<evidence type="ECO:0000313" key="3">
    <source>
        <dbReference type="Proteomes" id="UP000724686"/>
    </source>
</evidence>
<name>A0ABS2UCS1_9LEPT</name>
<protein>
    <submittedName>
        <fullName evidence="2">DUF4145 domain-containing protein</fullName>
    </submittedName>
</protein>
<reference evidence="2 3" key="1">
    <citation type="submission" date="2021-02" db="EMBL/GenBank/DDBJ databases">
        <title>Leptospira ainlahdjerensis sp. nov., Leptospira ainazelensis sp. nov., Leptospira abararensis sp. nov. and Leptospira chreensis sp. nov., four new species isolated from water sources in Algeria.</title>
        <authorList>
            <person name="Amara Korba A."/>
            <person name="Kainiu M."/>
            <person name="Vincent A.T."/>
            <person name="Mariet J.-F."/>
            <person name="Veyrier F.J."/>
            <person name="Goarant C."/>
            <person name="Picardeau M."/>
        </authorList>
    </citation>
    <scope>NUCLEOTIDE SEQUENCE [LARGE SCALE GENOMIC DNA]</scope>
    <source>
        <strain evidence="2 3">201903070</strain>
    </source>
</reference>
<organism evidence="2 3">
    <name type="scientific">Leptospira ainlahdjerensis</name>
    <dbReference type="NCBI Taxonomy" id="2810033"/>
    <lineage>
        <taxon>Bacteria</taxon>
        <taxon>Pseudomonadati</taxon>
        <taxon>Spirochaetota</taxon>
        <taxon>Spirochaetia</taxon>
        <taxon>Leptospirales</taxon>
        <taxon>Leptospiraceae</taxon>
        <taxon>Leptospira</taxon>
    </lineage>
</organism>
<sequence>MNDSFSWTCPYCRRDATITHPQYSSEFHFFEHNSKYKKQCLMTLIIVCPNINCRETSIEVQLFNAKLGPPRYENEIVGEPLLSWHLKPESNFIVLPNYIPEAVRQDYEEASRILSLSPKASATLSRRCLQGMVRDFWSITKSRLVDEINELQGRIDPLIWDAIDGLRKLGNIGAHMEKDINVIVEVDPNEAALLISLLETLFKEWYINRHNRKEQLQAIITAASTKKT</sequence>
<keyword evidence="3" id="KW-1185">Reference proteome</keyword>
<dbReference type="Pfam" id="PF13643">
    <property type="entry name" value="DUF4145"/>
    <property type="match status" value="1"/>
</dbReference>
<evidence type="ECO:0000313" key="2">
    <source>
        <dbReference type="EMBL" id="MBM9578176.1"/>
    </source>
</evidence>
<evidence type="ECO:0000259" key="1">
    <source>
        <dbReference type="Pfam" id="PF13643"/>
    </source>
</evidence>
<dbReference type="EMBL" id="JAFFPU010000044">
    <property type="protein sequence ID" value="MBM9578176.1"/>
    <property type="molecule type" value="Genomic_DNA"/>
</dbReference>
<dbReference type="Proteomes" id="UP000724686">
    <property type="component" value="Unassembled WGS sequence"/>
</dbReference>
<dbReference type="RefSeq" id="WP_205280208.1">
    <property type="nucleotide sequence ID" value="NZ_JAFFPU010000044.1"/>
</dbReference>